<name>A0A931GK70_9MICC</name>
<gene>
    <name evidence="1" type="ORF">IW252_000006</name>
</gene>
<comment type="caution">
    <text evidence="1">The sequence shown here is derived from an EMBL/GenBank/DDBJ whole genome shotgun (WGS) entry which is preliminary data.</text>
</comment>
<reference evidence="1" key="1">
    <citation type="submission" date="2020-11" db="EMBL/GenBank/DDBJ databases">
        <title>Sequencing the genomes of 1000 actinobacteria strains.</title>
        <authorList>
            <person name="Klenk H.-P."/>
        </authorList>
    </citation>
    <scope>NUCLEOTIDE SEQUENCE</scope>
    <source>
        <strain evidence="1">DSM 26152</strain>
    </source>
</reference>
<evidence type="ECO:0000313" key="2">
    <source>
        <dbReference type="Proteomes" id="UP000625033"/>
    </source>
</evidence>
<dbReference type="Proteomes" id="UP000625033">
    <property type="component" value="Unassembled WGS sequence"/>
</dbReference>
<sequence>MIEALVFPDTRACLFDLIDEAEHLGNPVRAVYRLPTDSRGALEEPFPIALIYTMGGTEGYVDRVDRVTIEVYAPGEQAVNTLESIRASIVGDSIETPSGYLDEIAVESVPTEVPYISDKLNKAEARFLVTSRPIT</sequence>
<dbReference type="AlphaFoldDB" id="A0A931GK70"/>
<protein>
    <submittedName>
        <fullName evidence="1">Uncharacterized protein</fullName>
    </submittedName>
</protein>
<keyword evidence="2" id="KW-1185">Reference proteome</keyword>
<organism evidence="1 2">
    <name type="scientific">Zhihengliuella flava</name>
    <dbReference type="NCBI Taxonomy" id="1285193"/>
    <lineage>
        <taxon>Bacteria</taxon>
        <taxon>Bacillati</taxon>
        <taxon>Actinomycetota</taxon>
        <taxon>Actinomycetes</taxon>
        <taxon>Micrococcales</taxon>
        <taxon>Micrococcaceae</taxon>
        <taxon>Zhihengliuella</taxon>
    </lineage>
</organism>
<dbReference type="RefSeq" id="WP_196834698.1">
    <property type="nucleotide sequence ID" value="NZ_JADOTZ010000001.1"/>
</dbReference>
<dbReference type="EMBL" id="JADOTZ010000001">
    <property type="protein sequence ID" value="MBG6083239.1"/>
    <property type="molecule type" value="Genomic_DNA"/>
</dbReference>
<proteinExistence type="predicted"/>
<evidence type="ECO:0000313" key="1">
    <source>
        <dbReference type="EMBL" id="MBG6083239.1"/>
    </source>
</evidence>
<accession>A0A931GK70</accession>